<dbReference type="HOGENOM" id="CLU_166658_0_0_9"/>
<dbReference type="EMBL" id="CP000724">
    <property type="protein sequence ID" value="ABR49809.1"/>
    <property type="molecule type" value="Genomic_DNA"/>
</dbReference>
<evidence type="ECO:0000313" key="2">
    <source>
        <dbReference type="Proteomes" id="UP000001572"/>
    </source>
</evidence>
<dbReference type="AlphaFoldDB" id="A6TUE1"/>
<evidence type="ECO:0000313" key="1">
    <source>
        <dbReference type="EMBL" id="ABR49809.1"/>
    </source>
</evidence>
<dbReference type="RefSeq" id="WP_012064769.1">
    <property type="nucleotide sequence ID" value="NC_009633.1"/>
</dbReference>
<keyword evidence="2" id="KW-1185">Reference proteome</keyword>
<dbReference type="eggNOG" id="ENOG50335DI">
    <property type="taxonomic scope" value="Bacteria"/>
</dbReference>
<dbReference type="STRING" id="293826.Amet_3689"/>
<accession>A6TUE1</accession>
<dbReference type="Proteomes" id="UP000001572">
    <property type="component" value="Chromosome"/>
</dbReference>
<dbReference type="KEGG" id="amt:Amet_3689"/>
<sequence>MKSKHKTYERGSFILCSDFEVRTIRDEDQWGDVDLFIPLGHRSINVALPFVDSTIMSRIQLSEIRSVVIRFNTSESNNWATIHFLNNVDLLSQVLNFEFQYSDYEIQIKQDEFATLFQMVEKGS</sequence>
<reference evidence="2" key="1">
    <citation type="journal article" date="2016" name="Genome Announc.">
        <title>Complete genome sequence of Alkaliphilus metalliredigens strain QYMF, an alkaliphilic and metal-reducing bacterium isolated from borax-contaminated leachate ponds.</title>
        <authorList>
            <person name="Hwang C."/>
            <person name="Copeland A."/>
            <person name="Lucas S."/>
            <person name="Lapidus A."/>
            <person name="Barry K."/>
            <person name="Detter J.C."/>
            <person name="Glavina Del Rio T."/>
            <person name="Hammon N."/>
            <person name="Israni S."/>
            <person name="Dalin E."/>
            <person name="Tice H."/>
            <person name="Pitluck S."/>
            <person name="Chertkov O."/>
            <person name="Brettin T."/>
            <person name="Bruce D."/>
            <person name="Han C."/>
            <person name="Schmutz J."/>
            <person name="Larimer F."/>
            <person name="Land M.L."/>
            <person name="Hauser L."/>
            <person name="Kyrpides N."/>
            <person name="Mikhailova N."/>
            <person name="Ye Q."/>
            <person name="Zhou J."/>
            <person name="Richardson P."/>
            <person name="Fields M.W."/>
        </authorList>
    </citation>
    <scope>NUCLEOTIDE SEQUENCE [LARGE SCALE GENOMIC DNA]</scope>
    <source>
        <strain evidence="2">QYMF</strain>
    </source>
</reference>
<proteinExistence type="predicted"/>
<name>A6TUE1_ALKMQ</name>
<organism evidence="1 2">
    <name type="scientific">Alkaliphilus metalliredigens (strain QYMF)</name>
    <dbReference type="NCBI Taxonomy" id="293826"/>
    <lineage>
        <taxon>Bacteria</taxon>
        <taxon>Bacillati</taxon>
        <taxon>Bacillota</taxon>
        <taxon>Clostridia</taxon>
        <taxon>Peptostreptococcales</taxon>
        <taxon>Natronincolaceae</taxon>
        <taxon>Alkaliphilus</taxon>
    </lineage>
</organism>
<gene>
    <name evidence="1" type="ordered locus">Amet_3689</name>
</gene>
<protein>
    <submittedName>
        <fullName evidence="1">Uncharacterized protein</fullName>
    </submittedName>
</protein>
<dbReference type="OrthoDB" id="1707428at2"/>